<dbReference type="EMBL" id="CAHR02000248">
    <property type="protein sequence ID" value="CCG84475.1"/>
    <property type="molecule type" value="Genomic_DNA"/>
</dbReference>
<gene>
    <name evidence="1" type="ORF">TAPDE_004938</name>
</gene>
<evidence type="ECO:0000313" key="1">
    <source>
        <dbReference type="EMBL" id="CCG84475.1"/>
    </source>
</evidence>
<reference evidence="1 2" key="1">
    <citation type="journal article" date="2013" name="MBio">
        <title>Genome sequencing of the plant pathogen Taphrina deformans, the causal agent of peach leaf curl.</title>
        <authorList>
            <person name="Cisse O.H."/>
            <person name="Almeida J.M.G.C.F."/>
            <person name="Fonseca A."/>
            <person name="Kumar A.A."/>
            <person name="Salojaervi J."/>
            <person name="Overmyer K."/>
            <person name="Hauser P.M."/>
            <person name="Pagni M."/>
        </authorList>
    </citation>
    <scope>NUCLEOTIDE SEQUENCE [LARGE SCALE GENOMIC DNA]</scope>
    <source>
        <strain evidence="2">PYCC 5710 / ATCC 11124 / CBS 356.35 / IMI 108563 / JCM 9778 / NBRC 8474</strain>
    </source>
</reference>
<organism evidence="1 2">
    <name type="scientific">Taphrina deformans (strain PYCC 5710 / ATCC 11124 / CBS 356.35 / IMI 108563 / JCM 9778 / NBRC 8474)</name>
    <name type="common">Peach leaf curl fungus</name>
    <name type="synonym">Lalaria deformans</name>
    <dbReference type="NCBI Taxonomy" id="1097556"/>
    <lineage>
        <taxon>Eukaryota</taxon>
        <taxon>Fungi</taxon>
        <taxon>Dikarya</taxon>
        <taxon>Ascomycota</taxon>
        <taxon>Taphrinomycotina</taxon>
        <taxon>Taphrinomycetes</taxon>
        <taxon>Taphrinales</taxon>
        <taxon>Taphrinaceae</taxon>
        <taxon>Taphrina</taxon>
    </lineage>
</organism>
<dbReference type="InterPro" id="IPR011012">
    <property type="entry name" value="Longin-like_dom_sf"/>
</dbReference>
<dbReference type="GO" id="GO:0005737">
    <property type="term" value="C:cytoplasm"/>
    <property type="evidence" value="ECO:0007669"/>
    <property type="project" value="GOC"/>
</dbReference>
<dbReference type="InterPro" id="IPR006722">
    <property type="entry name" value="Sedlin"/>
</dbReference>
<sequence length="143" mass="16270">MITLVGVIGRQDKPLYLKTYENERYSDARLIELAFAACDIFHERIETKARLNDSYFGRLIALEGILLFGSMSNTQIRFVIALQEKTVVINEGKVRHVLSRIQAEYTRAVMNPFHLARVDENGPIVSSNMDRAISQIVASWSHS</sequence>
<dbReference type="OrthoDB" id="18320at2759"/>
<dbReference type="AlphaFoldDB" id="R4XME5"/>
<protein>
    <recommendedName>
        <fullName evidence="3">Sedlin</fullName>
    </recommendedName>
</protein>
<dbReference type="Pfam" id="PF04628">
    <property type="entry name" value="Sedlin_N"/>
    <property type="match status" value="1"/>
</dbReference>
<keyword evidence="2" id="KW-1185">Reference proteome</keyword>
<dbReference type="VEuPathDB" id="FungiDB:TAPDE_004938"/>
<dbReference type="eggNOG" id="KOG3444">
    <property type="taxonomic scope" value="Eukaryota"/>
</dbReference>
<evidence type="ECO:0000313" key="2">
    <source>
        <dbReference type="Proteomes" id="UP000013776"/>
    </source>
</evidence>
<proteinExistence type="predicted"/>
<evidence type="ECO:0008006" key="3">
    <source>
        <dbReference type="Google" id="ProtNLM"/>
    </source>
</evidence>
<dbReference type="SUPFAM" id="SSF64356">
    <property type="entry name" value="SNARE-like"/>
    <property type="match status" value="1"/>
</dbReference>
<name>R4XME5_TAPDE</name>
<dbReference type="PANTHER" id="PTHR12403">
    <property type="entry name" value="TRAFFICKING PROTEIN PARTICLE COMPLEX SUBUNIT 2"/>
    <property type="match status" value="1"/>
</dbReference>
<dbReference type="Gene3D" id="3.30.450.70">
    <property type="match status" value="1"/>
</dbReference>
<accession>R4XME5</accession>
<dbReference type="GO" id="GO:0006888">
    <property type="term" value="P:endoplasmic reticulum to Golgi vesicle-mediated transport"/>
    <property type="evidence" value="ECO:0007669"/>
    <property type="project" value="InterPro"/>
</dbReference>
<comment type="caution">
    <text evidence="1">The sequence shown here is derived from an EMBL/GenBank/DDBJ whole genome shotgun (WGS) entry which is preliminary data.</text>
</comment>
<dbReference type="Proteomes" id="UP000013776">
    <property type="component" value="Unassembled WGS sequence"/>
</dbReference>
<dbReference type="STRING" id="1097556.R4XME5"/>